<dbReference type="EMBL" id="PEDL01000024">
    <property type="protein sequence ID" value="PHV69554.1"/>
    <property type="molecule type" value="Genomic_DNA"/>
</dbReference>
<keyword evidence="2" id="KW-1185">Reference proteome</keyword>
<comment type="caution">
    <text evidence="1">The sequence shown here is derived from an EMBL/GenBank/DDBJ whole genome shotgun (WGS) entry which is preliminary data.</text>
</comment>
<protein>
    <submittedName>
        <fullName evidence="1">Recombinase</fullName>
    </submittedName>
</protein>
<dbReference type="Proteomes" id="UP000224460">
    <property type="component" value="Unassembled WGS sequence"/>
</dbReference>
<proteinExistence type="predicted"/>
<name>A0AC61D8D4_9FIRM</name>
<sequence>MSDKKELVLKETHSKLNSLITQKLDAMPKDFNQTRFLQNCMTVLQDTKGIENCHPVSIARTLLKGAFLGLDFFQKECYAIPYGNDLQFQTDYKGEIKMAKKYSTRPIIDIYAKVVRKGDEYSSCVEDGKQTVTFKPLPFNDDSIIGSFAVCLYEDGGMDFEEMSTKQIEGIRENFSKMKNGLMWTKVPEEAYKKTVLRRLTKKISKDFASIEQGKTYEESSDMDFKQDNKNNSPKDPFTNAVDVSFTEESSDDQMSGQMSFGEKEGEKDGAK</sequence>
<gene>
    <name evidence="1" type="ORF">CS063_15015</name>
</gene>
<evidence type="ECO:0000313" key="2">
    <source>
        <dbReference type="Proteomes" id="UP000224460"/>
    </source>
</evidence>
<reference evidence="1" key="1">
    <citation type="submission" date="2017-10" db="EMBL/GenBank/DDBJ databases">
        <title>Genome sequence of cellulolytic Lachnospiraceae bacterium XHS1971 isolated from hotspring sediment.</title>
        <authorList>
            <person name="Vasudevan G."/>
            <person name="Joshi A.J."/>
            <person name="Hivarkar S."/>
            <person name="Lanjekar V.B."/>
            <person name="Dhakephalkar P.K."/>
            <person name="Dagar S."/>
        </authorList>
    </citation>
    <scope>NUCLEOTIDE SEQUENCE</scope>
    <source>
        <strain evidence="1">XHS1971</strain>
    </source>
</reference>
<organism evidence="1 2">
    <name type="scientific">Sporanaerobium hydrogeniformans</name>
    <dbReference type="NCBI Taxonomy" id="3072179"/>
    <lineage>
        <taxon>Bacteria</taxon>
        <taxon>Bacillati</taxon>
        <taxon>Bacillota</taxon>
        <taxon>Clostridia</taxon>
        <taxon>Lachnospirales</taxon>
        <taxon>Lachnospiraceae</taxon>
        <taxon>Sporanaerobium</taxon>
    </lineage>
</organism>
<accession>A0AC61D8D4</accession>
<evidence type="ECO:0000313" key="1">
    <source>
        <dbReference type="EMBL" id="PHV69554.1"/>
    </source>
</evidence>